<feature type="transmembrane region" description="Helical" evidence="2">
    <location>
        <begin position="6"/>
        <end position="25"/>
    </location>
</feature>
<evidence type="ECO:0000256" key="1">
    <source>
        <dbReference type="SAM" id="MobiDB-lite"/>
    </source>
</evidence>
<keyword evidence="2" id="KW-0812">Transmembrane</keyword>
<reference evidence="3 4" key="1">
    <citation type="journal article" date="2016" name="Nat. Commun.">
        <title>Microbial interactions lead to rapid micro-scale successions on model marine particles.</title>
        <authorList>
            <person name="Datta M.S."/>
            <person name="Sliwerska E."/>
            <person name="Gore J."/>
            <person name="Polz M.F."/>
            <person name="Cordero O.X."/>
        </authorList>
    </citation>
    <scope>NUCLEOTIDE SEQUENCE [LARGE SCALE GENOMIC DNA]</scope>
    <source>
        <strain evidence="3 4">4G03</strain>
    </source>
</reference>
<evidence type="ECO:0000313" key="3">
    <source>
        <dbReference type="EMBL" id="PHN96073.1"/>
    </source>
</evidence>
<organism evidence="3 4">
    <name type="scientific">Tenacibaculum discolor</name>
    <dbReference type="NCBI Taxonomy" id="361581"/>
    <lineage>
        <taxon>Bacteria</taxon>
        <taxon>Pseudomonadati</taxon>
        <taxon>Bacteroidota</taxon>
        <taxon>Flavobacteriia</taxon>
        <taxon>Flavobacteriales</taxon>
        <taxon>Flavobacteriaceae</taxon>
        <taxon>Tenacibaculum</taxon>
    </lineage>
</organism>
<evidence type="ECO:0000256" key="2">
    <source>
        <dbReference type="SAM" id="Phobius"/>
    </source>
</evidence>
<evidence type="ECO:0000313" key="4">
    <source>
        <dbReference type="Proteomes" id="UP000222163"/>
    </source>
</evidence>
<accession>A0A2G1BPU2</accession>
<dbReference type="Proteomes" id="UP000222163">
    <property type="component" value="Unassembled WGS sequence"/>
</dbReference>
<gene>
    <name evidence="3" type="ORF">CSC81_16695</name>
</gene>
<dbReference type="EMBL" id="PDUU01000380">
    <property type="protein sequence ID" value="PHN96073.1"/>
    <property type="molecule type" value="Genomic_DNA"/>
</dbReference>
<name>A0A2G1BPU2_9FLAO</name>
<proteinExistence type="predicted"/>
<dbReference type="AlphaFoldDB" id="A0A2G1BPU2"/>
<feature type="region of interest" description="Disordered" evidence="1">
    <location>
        <begin position="43"/>
        <end position="73"/>
    </location>
</feature>
<sequence>MNFIANLIGFGILGYILFKIFKYFGKRTVNKMASKTLNRFENGRGAGREKGVVPVGGGTIKKKKKKSSCYSNT</sequence>
<keyword evidence="2" id="KW-0472">Membrane</keyword>
<comment type="caution">
    <text evidence="3">The sequence shown here is derived from an EMBL/GenBank/DDBJ whole genome shotgun (WGS) entry which is preliminary data.</text>
</comment>
<keyword evidence="2" id="KW-1133">Transmembrane helix</keyword>
<protein>
    <submittedName>
        <fullName evidence="3">Uncharacterized protein</fullName>
    </submittedName>
</protein>